<accession>A0A1Z2XPH0</accession>
<dbReference type="EMBL" id="CP065321">
    <property type="protein sequence ID" value="QQR29605.1"/>
    <property type="molecule type" value="Genomic_DNA"/>
</dbReference>
<evidence type="ECO:0000313" key="5">
    <source>
        <dbReference type="Proteomes" id="UP000596035"/>
    </source>
</evidence>
<reference evidence="2" key="1">
    <citation type="journal article" date="2017" name="Genome Announc.">
        <title>High-Quality Whole-Genome Sequences of the Oligo-Mouse-Microbiota Bacterial Community.</title>
        <authorList>
            <person name="Garzetti D."/>
            <person name="Brugiroux S."/>
            <person name="Bunk B."/>
            <person name="Pukall R."/>
            <person name="McCoy K.D."/>
            <person name="Macpherson A.J."/>
            <person name="Stecher B."/>
        </authorList>
    </citation>
    <scope>NUCLEOTIDE SEQUENCE</scope>
    <source>
        <strain evidence="2">KB18</strain>
    </source>
</reference>
<proteinExistence type="predicted"/>
<reference evidence="4" key="2">
    <citation type="submission" date="2017-05" db="EMBL/GenBank/DDBJ databases">
        <title>Improved OligoMM genomes.</title>
        <authorList>
            <person name="Garzetti D."/>
        </authorList>
    </citation>
    <scope>NUCLEOTIDE SEQUENCE [LARGE SCALE GENOMIC DNA]</scope>
    <source>
        <strain evidence="4">KB18</strain>
    </source>
</reference>
<evidence type="ECO:0000256" key="1">
    <source>
        <dbReference type="SAM" id="MobiDB-lite"/>
    </source>
</evidence>
<sequence>MKAAAENQWKNNQILANVMVYYDIRYEKLKMMSSVRKENNCTLKDNPKHSSDSRNQHKGKQTADAVVRKIWLNYFNDYLYQHNLITEEERQKLRRMIG</sequence>
<gene>
    <name evidence="2" type="ORF">ADH66_06355</name>
    <name evidence="3" type="ORF">I5Q82_16450</name>
</gene>
<dbReference type="EMBL" id="CP021422">
    <property type="protein sequence ID" value="ASB40314.1"/>
    <property type="molecule type" value="Genomic_DNA"/>
</dbReference>
<organism evidence="3 5">
    <name type="scientific">Acutalibacter muris</name>
    <dbReference type="NCBI Taxonomy" id="1796620"/>
    <lineage>
        <taxon>Bacteria</taxon>
        <taxon>Bacillati</taxon>
        <taxon>Bacillota</taxon>
        <taxon>Clostridia</taxon>
        <taxon>Eubacteriales</taxon>
        <taxon>Acutalibacteraceae</taxon>
        <taxon>Acutalibacter</taxon>
    </lineage>
</organism>
<evidence type="ECO:0000313" key="2">
    <source>
        <dbReference type="EMBL" id="ASB40314.1"/>
    </source>
</evidence>
<dbReference type="Proteomes" id="UP000196710">
    <property type="component" value="Chromosome"/>
</dbReference>
<protein>
    <submittedName>
        <fullName evidence="3">Uncharacterized protein</fullName>
    </submittedName>
</protein>
<keyword evidence="4" id="KW-1185">Reference proteome</keyword>
<dbReference type="KEGG" id="amur:ADH66_06355"/>
<dbReference type="AlphaFoldDB" id="A0A1Z2XPH0"/>
<dbReference type="RefSeq" id="WP_088364383.1">
    <property type="nucleotide sequence ID" value="NZ_CP021422.1"/>
</dbReference>
<evidence type="ECO:0000313" key="4">
    <source>
        <dbReference type="Proteomes" id="UP000196710"/>
    </source>
</evidence>
<feature type="compositionally biased region" description="Basic and acidic residues" evidence="1">
    <location>
        <begin position="38"/>
        <end position="55"/>
    </location>
</feature>
<name>A0A1Z2XPH0_9FIRM</name>
<evidence type="ECO:0000313" key="3">
    <source>
        <dbReference type="EMBL" id="QQR29605.1"/>
    </source>
</evidence>
<dbReference type="Proteomes" id="UP000596035">
    <property type="component" value="Chromosome"/>
</dbReference>
<reference evidence="3 5" key="3">
    <citation type="submission" date="2020-11" db="EMBL/GenBank/DDBJ databases">
        <title>Closed and high quality bacterial genomes of the OMM12 community.</title>
        <authorList>
            <person name="Marbouty M."/>
            <person name="Lamy-Besnier Q."/>
            <person name="Debarbieux L."/>
            <person name="Koszul R."/>
        </authorList>
    </citation>
    <scope>NUCLEOTIDE SEQUENCE [LARGE SCALE GENOMIC DNA]</scope>
    <source>
        <strain evidence="3 5">KB18</strain>
    </source>
</reference>
<feature type="region of interest" description="Disordered" evidence="1">
    <location>
        <begin position="38"/>
        <end position="61"/>
    </location>
</feature>